<reference evidence="1 2" key="1">
    <citation type="submission" date="2019-06" db="EMBL/GenBank/DDBJ databases">
        <title>Paenimaribius caenipelagi gen. nov., sp. nov., isolated from a tidal flat.</title>
        <authorList>
            <person name="Yoon J.-H."/>
        </authorList>
    </citation>
    <scope>NUCLEOTIDE SEQUENCE [LARGE SCALE GENOMIC DNA]</scope>
    <source>
        <strain evidence="1 2">JBTF-M29</strain>
    </source>
</reference>
<dbReference type="InterPro" id="IPR021466">
    <property type="entry name" value="Put_rhamnosyl_transferase"/>
</dbReference>
<sequence>MITANTERTPLSVGTALIAPADYPDNIYQLDHRLLAARFNTWSDTTHYSFLRTVHRDNKSQPRRTGEQQDLTQREIAQILKDGFGRKPAFFKHDAWAFEAETSALRARTATCC</sequence>
<gene>
    <name evidence="1" type="ORF">FEV53_15605</name>
</gene>
<evidence type="ECO:0000313" key="1">
    <source>
        <dbReference type="EMBL" id="TRD15647.1"/>
    </source>
</evidence>
<accession>A0A547PNC1</accession>
<protein>
    <submittedName>
        <fullName evidence="1">Uncharacterized protein</fullName>
    </submittedName>
</protein>
<comment type="caution">
    <text evidence="1">The sequence shown here is derived from an EMBL/GenBank/DDBJ whole genome shotgun (WGS) entry which is preliminary data.</text>
</comment>
<dbReference type="Pfam" id="PF11316">
    <property type="entry name" value="Rhamno_transf"/>
    <property type="match status" value="1"/>
</dbReference>
<organism evidence="1 2">
    <name type="scientific">Palleronia caenipelagi</name>
    <dbReference type="NCBI Taxonomy" id="2489174"/>
    <lineage>
        <taxon>Bacteria</taxon>
        <taxon>Pseudomonadati</taxon>
        <taxon>Pseudomonadota</taxon>
        <taxon>Alphaproteobacteria</taxon>
        <taxon>Rhodobacterales</taxon>
        <taxon>Roseobacteraceae</taxon>
        <taxon>Palleronia</taxon>
    </lineage>
</organism>
<keyword evidence="2" id="KW-1185">Reference proteome</keyword>
<dbReference type="EMBL" id="VFSV01000037">
    <property type="protein sequence ID" value="TRD15647.1"/>
    <property type="molecule type" value="Genomic_DNA"/>
</dbReference>
<dbReference type="Proteomes" id="UP000318590">
    <property type="component" value="Unassembled WGS sequence"/>
</dbReference>
<dbReference type="OrthoDB" id="9771846at2"/>
<name>A0A547PNC1_9RHOB</name>
<dbReference type="AlphaFoldDB" id="A0A547PNC1"/>
<evidence type="ECO:0000313" key="2">
    <source>
        <dbReference type="Proteomes" id="UP000318590"/>
    </source>
</evidence>
<proteinExistence type="predicted"/>